<comment type="caution">
    <text evidence="3">The sequence shown here is derived from an EMBL/GenBank/DDBJ whole genome shotgun (WGS) entry which is preliminary data.</text>
</comment>
<dbReference type="Proteomes" id="UP001549146">
    <property type="component" value="Unassembled WGS sequence"/>
</dbReference>
<dbReference type="RefSeq" id="WP_354508931.1">
    <property type="nucleotide sequence ID" value="NZ_JBEPMO010000008.1"/>
</dbReference>
<proteinExistence type="predicted"/>
<feature type="transmembrane region" description="Helical" evidence="2">
    <location>
        <begin position="6"/>
        <end position="25"/>
    </location>
</feature>
<keyword evidence="4" id="KW-1185">Reference proteome</keyword>
<feature type="region of interest" description="Disordered" evidence="1">
    <location>
        <begin position="29"/>
        <end position="49"/>
    </location>
</feature>
<keyword evidence="2" id="KW-0812">Transmembrane</keyword>
<evidence type="ECO:0000313" key="4">
    <source>
        <dbReference type="Proteomes" id="UP001549146"/>
    </source>
</evidence>
<reference evidence="3 4" key="1">
    <citation type="submission" date="2024-06" db="EMBL/GenBank/DDBJ databases">
        <title>Genomic Encyclopedia of Type Strains, Phase IV (KMG-IV): sequencing the most valuable type-strain genomes for metagenomic binning, comparative biology and taxonomic classification.</title>
        <authorList>
            <person name="Goeker M."/>
        </authorList>
    </citation>
    <scope>NUCLEOTIDE SEQUENCE [LARGE SCALE GENOMIC DNA]</scope>
    <source>
        <strain evidence="3 4">DSM 29388</strain>
    </source>
</reference>
<keyword evidence="2" id="KW-0472">Membrane</keyword>
<keyword evidence="3" id="KW-0282">Flagellum</keyword>
<sequence>MSLLKYIFYFILAFIIVRYLLRIMYPPNRNTPKSQQNQASNTTESLEKPRINIEAESVDYEIIDEPKRKNEE</sequence>
<protein>
    <submittedName>
        <fullName evidence="3">Flagellar biosynthesis/type III secretory pathway M-ring protein FliF/YscJ</fullName>
    </submittedName>
</protein>
<keyword evidence="3" id="KW-0966">Cell projection</keyword>
<organism evidence="3 4">
    <name type="scientific">Moheibacter stercoris</name>
    <dbReference type="NCBI Taxonomy" id="1628251"/>
    <lineage>
        <taxon>Bacteria</taxon>
        <taxon>Pseudomonadati</taxon>
        <taxon>Bacteroidota</taxon>
        <taxon>Flavobacteriia</taxon>
        <taxon>Flavobacteriales</taxon>
        <taxon>Weeksellaceae</taxon>
        <taxon>Moheibacter</taxon>
    </lineage>
</organism>
<keyword evidence="2" id="KW-1133">Transmembrane helix</keyword>
<evidence type="ECO:0000256" key="2">
    <source>
        <dbReference type="SAM" id="Phobius"/>
    </source>
</evidence>
<name>A0ABV2LU24_9FLAO</name>
<evidence type="ECO:0000313" key="3">
    <source>
        <dbReference type="EMBL" id="MET3732071.1"/>
    </source>
</evidence>
<gene>
    <name evidence="3" type="ORF">ABID46_001655</name>
</gene>
<feature type="compositionally biased region" description="Polar residues" evidence="1">
    <location>
        <begin position="29"/>
        <end position="44"/>
    </location>
</feature>
<dbReference type="EMBL" id="JBEPMO010000008">
    <property type="protein sequence ID" value="MET3732071.1"/>
    <property type="molecule type" value="Genomic_DNA"/>
</dbReference>
<evidence type="ECO:0000256" key="1">
    <source>
        <dbReference type="SAM" id="MobiDB-lite"/>
    </source>
</evidence>
<accession>A0ABV2LU24</accession>
<keyword evidence="3" id="KW-0969">Cilium</keyword>